<organism evidence="8 9">
    <name type="scientific">Hyphodiscus hymeniophilus</name>
    <dbReference type="NCBI Taxonomy" id="353542"/>
    <lineage>
        <taxon>Eukaryota</taxon>
        <taxon>Fungi</taxon>
        <taxon>Dikarya</taxon>
        <taxon>Ascomycota</taxon>
        <taxon>Pezizomycotina</taxon>
        <taxon>Leotiomycetes</taxon>
        <taxon>Helotiales</taxon>
        <taxon>Hyphodiscaceae</taxon>
        <taxon>Hyphodiscus</taxon>
    </lineage>
</organism>
<dbReference type="EMBL" id="VNKQ01000014">
    <property type="protein sequence ID" value="KAG0646815.1"/>
    <property type="molecule type" value="Genomic_DNA"/>
</dbReference>
<name>A0A9P7AUV5_9HELO</name>
<gene>
    <name evidence="8" type="ORF">D0Z07_6447</name>
</gene>
<evidence type="ECO:0000313" key="9">
    <source>
        <dbReference type="Proteomes" id="UP000785200"/>
    </source>
</evidence>
<evidence type="ECO:0000256" key="3">
    <source>
        <dbReference type="ARBA" id="ARBA00022448"/>
    </source>
</evidence>
<keyword evidence="4 7" id="KW-0812">Transmembrane</keyword>
<evidence type="ECO:0000313" key="8">
    <source>
        <dbReference type="EMBL" id="KAG0646815.1"/>
    </source>
</evidence>
<dbReference type="PANTHER" id="PTHR43337">
    <property type="entry name" value="XANTHINE/URACIL PERMEASE C887.17-RELATED"/>
    <property type="match status" value="1"/>
</dbReference>
<dbReference type="OrthoDB" id="431212at2759"/>
<evidence type="ECO:0000256" key="2">
    <source>
        <dbReference type="ARBA" id="ARBA00005697"/>
    </source>
</evidence>
<dbReference type="GO" id="GO:0005345">
    <property type="term" value="F:purine nucleobase transmembrane transporter activity"/>
    <property type="evidence" value="ECO:0007669"/>
    <property type="project" value="TreeGrafter"/>
</dbReference>
<feature type="transmembrane region" description="Helical" evidence="7">
    <location>
        <begin position="409"/>
        <end position="431"/>
    </location>
</feature>
<dbReference type="Proteomes" id="UP000785200">
    <property type="component" value="Unassembled WGS sequence"/>
</dbReference>
<dbReference type="AlphaFoldDB" id="A0A9P7AUV5"/>
<feature type="transmembrane region" description="Helical" evidence="7">
    <location>
        <begin position="330"/>
        <end position="358"/>
    </location>
</feature>
<sequence length="581" mass="62261">MQFPSIKSAVSSLDTKVSKTTFGRVFRLEGSGHPKELKDSKFVTEIRAGLTTFFTMAYIIAVNASIITQSGGTCVCTDAADLTCSTDPEYAACLIEVNRDLITATAAIAGLGSFMFGFLTNLPVALAPGMGLNAYFTYQVVGFHGTGSVSYGLALTSIFVEGFIFLFLSLIGMRQWLVKVIPSSIKLASGAGIGLFLTEIGMSYSAGIGLITGSYDTPTDLGGCAPQFRDPQSGDCLSHRMESPTLWIGVMCGGVLTAYLMSYKVKSAIIIGIALVSILSWPRNTPFTYFPHTPSGDTMFSFFQKVITFQPIQHLLAANDWDITQAGRHFALALFTFLYVDIIDASATLYSMAGYAGVVDPSTGDFPRSTLAYCCDAMTISIGSLFGVSPATAFIESGAGIAEGGRTGLTAMTTGLCFLLSIFFAPIFASIPPWATGCTLVIVGCLMMPQVAHINWSYLGDALPAFVTIATMPLSYSVAYGLIAGLFTYTVLNSLIWITDLASGGRWQPPDFDRKQVWTAIPKGGTLPWFVRAAQAKTWRGKEAEIRSVAGNTEASELELVDVDADAKRESLKRIQSTRSQ</sequence>
<feature type="transmembrane region" description="Helical" evidence="7">
    <location>
        <begin position="268"/>
        <end position="284"/>
    </location>
</feature>
<proteinExistence type="inferred from homology"/>
<keyword evidence="3" id="KW-0813">Transport</keyword>
<comment type="caution">
    <text evidence="8">The sequence shown here is derived from an EMBL/GenBank/DDBJ whole genome shotgun (WGS) entry which is preliminary data.</text>
</comment>
<dbReference type="InterPro" id="IPR045018">
    <property type="entry name" value="Azg-like"/>
</dbReference>
<accession>A0A9P7AUV5</accession>
<evidence type="ECO:0000256" key="1">
    <source>
        <dbReference type="ARBA" id="ARBA00004141"/>
    </source>
</evidence>
<evidence type="ECO:0000256" key="5">
    <source>
        <dbReference type="ARBA" id="ARBA00022989"/>
    </source>
</evidence>
<protein>
    <submittedName>
        <fullName evidence="8">Xanthine uracil permease</fullName>
    </submittedName>
</protein>
<keyword evidence="9" id="KW-1185">Reference proteome</keyword>
<comment type="similarity">
    <text evidence="2">Belongs to the nucleobase:cation symporter-2 (NCS2) (TC 2.A.40) family. Azg-like subfamily.</text>
</comment>
<keyword evidence="5 7" id="KW-1133">Transmembrane helix</keyword>
<dbReference type="InterPro" id="IPR006043">
    <property type="entry name" value="NCS2"/>
</dbReference>
<feature type="transmembrane region" description="Helical" evidence="7">
    <location>
        <begin position="185"/>
        <end position="211"/>
    </location>
</feature>
<evidence type="ECO:0000256" key="7">
    <source>
        <dbReference type="SAM" id="Phobius"/>
    </source>
</evidence>
<feature type="transmembrane region" description="Helical" evidence="7">
    <location>
        <begin position="370"/>
        <end position="389"/>
    </location>
</feature>
<feature type="transmembrane region" description="Helical" evidence="7">
    <location>
        <begin position="244"/>
        <end position="261"/>
    </location>
</feature>
<feature type="transmembrane region" description="Helical" evidence="7">
    <location>
        <begin position="106"/>
        <end position="129"/>
    </location>
</feature>
<comment type="subcellular location">
    <subcellularLocation>
        <location evidence="1">Membrane</location>
        <topology evidence="1">Multi-pass membrane protein</topology>
    </subcellularLocation>
</comment>
<evidence type="ECO:0000256" key="6">
    <source>
        <dbReference type="ARBA" id="ARBA00023136"/>
    </source>
</evidence>
<dbReference type="GO" id="GO:0015853">
    <property type="term" value="P:adenine transport"/>
    <property type="evidence" value="ECO:0007669"/>
    <property type="project" value="TreeGrafter"/>
</dbReference>
<keyword evidence="6 7" id="KW-0472">Membrane</keyword>
<evidence type="ECO:0000256" key="4">
    <source>
        <dbReference type="ARBA" id="ARBA00022692"/>
    </source>
</evidence>
<feature type="transmembrane region" description="Helical" evidence="7">
    <location>
        <begin position="149"/>
        <end position="173"/>
    </location>
</feature>
<feature type="transmembrane region" description="Helical" evidence="7">
    <location>
        <begin position="438"/>
        <end position="458"/>
    </location>
</feature>
<dbReference type="PANTHER" id="PTHR43337:SF3">
    <property type="entry name" value="PURINE TRANSPORTER"/>
    <property type="match status" value="1"/>
</dbReference>
<feature type="transmembrane region" description="Helical" evidence="7">
    <location>
        <begin position="478"/>
        <end position="498"/>
    </location>
</feature>
<dbReference type="GO" id="GO:0005886">
    <property type="term" value="C:plasma membrane"/>
    <property type="evidence" value="ECO:0007669"/>
    <property type="project" value="TreeGrafter"/>
</dbReference>
<reference evidence="8" key="1">
    <citation type="submission" date="2019-07" db="EMBL/GenBank/DDBJ databases">
        <title>Hyphodiscus hymeniophilus genome sequencing and assembly.</title>
        <authorList>
            <person name="Kramer G."/>
            <person name="Nodwell J."/>
        </authorList>
    </citation>
    <scope>NUCLEOTIDE SEQUENCE</scope>
    <source>
        <strain evidence="8">ATCC 34498</strain>
    </source>
</reference>
<dbReference type="GO" id="GO:0015854">
    <property type="term" value="P:guanine transport"/>
    <property type="evidence" value="ECO:0007669"/>
    <property type="project" value="TreeGrafter"/>
</dbReference>
<dbReference type="Pfam" id="PF00860">
    <property type="entry name" value="Xan_ur_permease"/>
    <property type="match status" value="1"/>
</dbReference>